<reference evidence="2" key="1">
    <citation type="submission" date="2025-08" db="UniProtKB">
        <authorList>
            <consortium name="RefSeq"/>
        </authorList>
    </citation>
    <scope>IDENTIFICATION</scope>
    <source>
        <tissue evidence="2">Leaves</tissue>
    </source>
</reference>
<dbReference type="STRING" id="51240.A0A2I4EXH1"/>
<proteinExistence type="predicted"/>
<dbReference type="Proteomes" id="UP000235220">
    <property type="component" value="Chromosome 1"/>
</dbReference>
<dbReference type="InterPro" id="IPR052343">
    <property type="entry name" value="Retrotransposon-Effector_Assoc"/>
</dbReference>
<accession>A0A2I4EXH1</accession>
<dbReference type="PANTHER" id="PTHR46890:SF33">
    <property type="match status" value="1"/>
</dbReference>
<dbReference type="KEGG" id="jre:108993570"/>
<protein>
    <submittedName>
        <fullName evidence="2">Uncharacterized protein LOC108993570</fullName>
    </submittedName>
</protein>
<dbReference type="RefSeq" id="XP_018824088.1">
    <property type="nucleotide sequence ID" value="XM_018968543.1"/>
</dbReference>
<organism evidence="1 2">
    <name type="scientific">Juglans regia</name>
    <name type="common">English walnut</name>
    <dbReference type="NCBI Taxonomy" id="51240"/>
    <lineage>
        <taxon>Eukaryota</taxon>
        <taxon>Viridiplantae</taxon>
        <taxon>Streptophyta</taxon>
        <taxon>Embryophyta</taxon>
        <taxon>Tracheophyta</taxon>
        <taxon>Spermatophyta</taxon>
        <taxon>Magnoliopsida</taxon>
        <taxon>eudicotyledons</taxon>
        <taxon>Gunneridae</taxon>
        <taxon>Pentapetalae</taxon>
        <taxon>rosids</taxon>
        <taxon>fabids</taxon>
        <taxon>Fagales</taxon>
        <taxon>Juglandaceae</taxon>
        <taxon>Juglans</taxon>
    </lineage>
</organism>
<dbReference type="Gramene" id="Jr01_24060_p1">
    <property type="protein sequence ID" value="cds.Jr01_24060_p1"/>
    <property type="gene ID" value="Jr01_24060"/>
</dbReference>
<dbReference type="AlphaFoldDB" id="A0A2I4EXH1"/>
<evidence type="ECO:0000313" key="1">
    <source>
        <dbReference type="Proteomes" id="UP000235220"/>
    </source>
</evidence>
<dbReference type="GeneID" id="108993570"/>
<sequence length="277" mass="32398">MWLKVDRFVDKVRPWWSSYQLSGTPNFVLDNKLKVLKNDLKKWNEEALGNIVYQKKSLFEELHCFDEKELIGDLSVDEKERKFGVAAQLEKITLIEEISWRQKSREIKDHIVHYYEKLLSEQYSWWPKVDELHFDSIDQPSAVWLERMFEEDEVLNVTRGMDKDKASVPDGFSMTFFQAGLDIIREDIIKVGSVEVKDFRPIGLVNGVYKIISNVLANRLSVVMGKIIKKSQNTFFKGRQILDFVLIANEYLESRIRSGVLGILCKLDMEKAFDHVN</sequence>
<evidence type="ECO:0000313" key="2">
    <source>
        <dbReference type="RefSeq" id="XP_018824088.1"/>
    </source>
</evidence>
<dbReference type="OrthoDB" id="1938551at2759"/>
<dbReference type="PANTHER" id="PTHR46890">
    <property type="entry name" value="NON-LTR RETROLELEMENT REVERSE TRANSCRIPTASE-LIKE PROTEIN-RELATED"/>
    <property type="match status" value="1"/>
</dbReference>
<dbReference type="Pfam" id="PF00078">
    <property type="entry name" value="RVT_1"/>
    <property type="match status" value="1"/>
</dbReference>
<keyword evidence="1" id="KW-1185">Reference proteome</keyword>
<gene>
    <name evidence="2" type="primary">LOC108993570</name>
</gene>
<name>A0A2I4EXH1_JUGRE</name>
<dbReference type="InterPro" id="IPR000477">
    <property type="entry name" value="RT_dom"/>
</dbReference>